<organism evidence="1 2">
    <name type="scientific">Araneus ventricosus</name>
    <name type="common">Orbweaver spider</name>
    <name type="synonym">Epeira ventricosa</name>
    <dbReference type="NCBI Taxonomy" id="182803"/>
    <lineage>
        <taxon>Eukaryota</taxon>
        <taxon>Metazoa</taxon>
        <taxon>Ecdysozoa</taxon>
        <taxon>Arthropoda</taxon>
        <taxon>Chelicerata</taxon>
        <taxon>Arachnida</taxon>
        <taxon>Araneae</taxon>
        <taxon>Araneomorphae</taxon>
        <taxon>Entelegynae</taxon>
        <taxon>Araneoidea</taxon>
        <taxon>Araneidae</taxon>
        <taxon>Araneus</taxon>
    </lineage>
</organism>
<accession>A0A4Y2AQE4</accession>
<dbReference type="GO" id="GO:0061665">
    <property type="term" value="F:SUMO ligase activity"/>
    <property type="evidence" value="ECO:0007669"/>
    <property type="project" value="TreeGrafter"/>
</dbReference>
<reference evidence="1 2" key="1">
    <citation type="journal article" date="2019" name="Sci. Rep.">
        <title>Orb-weaving spider Araneus ventricosus genome elucidates the spidroin gene catalogue.</title>
        <authorList>
            <person name="Kono N."/>
            <person name="Nakamura H."/>
            <person name="Ohtoshi R."/>
            <person name="Moran D.A.P."/>
            <person name="Shinohara A."/>
            <person name="Yoshida Y."/>
            <person name="Fujiwara M."/>
            <person name="Mori M."/>
            <person name="Tomita M."/>
            <person name="Arakawa K."/>
        </authorList>
    </citation>
    <scope>NUCLEOTIDE SEQUENCE [LARGE SCALE GENOMIC DNA]</scope>
</reference>
<dbReference type="PANTHER" id="PTHR46880:SF8">
    <property type="entry name" value="E3 SUMO-PROTEIN LIGASE KIAA1586"/>
    <property type="match status" value="1"/>
</dbReference>
<keyword evidence="2" id="KW-1185">Reference proteome</keyword>
<dbReference type="OrthoDB" id="6505230at2759"/>
<dbReference type="AlphaFoldDB" id="A0A4Y2AQE4"/>
<dbReference type="GO" id="GO:0016925">
    <property type="term" value="P:protein sumoylation"/>
    <property type="evidence" value="ECO:0007669"/>
    <property type="project" value="TreeGrafter"/>
</dbReference>
<comment type="caution">
    <text evidence="1">The sequence shown here is derived from an EMBL/GenBank/DDBJ whole genome shotgun (WGS) entry which is preliminary data.</text>
</comment>
<proteinExistence type="predicted"/>
<evidence type="ECO:0000313" key="1">
    <source>
        <dbReference type="EMBL" id="GBL81469.1"/>
    </source>
</evidence>
<sequence length="288" mass="32983">MFMGSILVPPVELGAKSALIVYLNCEISKERPRNSLFLDLIELSDQTSDTISRALLNCLNQNGFFDDYLQENLVAFASVMLGTQSGVAQKLTEKYPNIILWHCMKHRIELAVSDSVDDLGAVNHFQFVKDKLYTLYSKSPKNQRKLAECSRELDLQLNKIGRILGTRWIARSFKSITAVWYGYQVLHFHFNKVKDDKSRTSTERSMYNGLIKRLTSIQFLSDLAIMYDVLAELSMLSENLQSRKSMIVYADKIIRRSITFLKPLKTNLGPNVLRPREQQLKATYVACP</sequence>
<protein>
    <submittedName>
        <fullName evidence="1">E3 SUMO-protein ligase KIAA1586</fullName>
    </submittedName>
</protein>
<name>A0A4Y2AQE4_ARAVE</name>
<gene>
    <name evidence="1" type="primary">KIAA1586_1</name>
    <name evidence="1" type="ORF">AVEN_143737_1</name>
</gene>
<keyword evidence="1" id="KW-0436">Ligase</keyword>
<dbReference type="PANTHER" id="PTHR46880">
    <property type="entry name" value="RAS-ASSOCIATING DOMAIN-CONTAINING PROTEIN"/>
    <property type="match status" value="1"/>
</dbReference>
<dbReference type="GO" id="GO:0016874">
    <property type="term" value="F:ligase activity"/>
    <property type="evidence" value="ECO:0007669"/>
    <property type="project" value="UniProtKB-KW"/>
</dbReference>
<dbReference type="Proteomes" id="UP000499080">
    <property type="component" value="Unassembled WGS sequence"/>
</dbReference>
<dbReference type="EMBL" id="BGPR01000025">
    <property type="protein sequence ID" value="GBL81469.1"/>
    <property type="molecule type" value="Genomic_DNA"/>
</dbReference>
<evidence type="ECO:0000313" key="2">
    <source>
        <dbReference type="Proteomes" id="UP000499080"/>
    </source>
</evidence>